<keyword evidence="3" id="KW-1185">Reference proteome</keyword>
<reference evidence="2" key="1">
    <citation type="journal article" date="2020" name="Ecol. Evol.">
        <title>Genome structure and content of the rice root-knot nematode (Meloidogyne graminicola).</title>
        <authorList>
            <person name="Phan N.T."/>
            <person name="Danchin E.G.J."/>
            <person name="Klopp C."/>
            <person name="Perfus-Barbeoch L."/>
            <person name="Kozlowski D.K."/>
            <person name="Koutsovoulos G.D."/>
            <person name="Lopez-Roques C."/>
            <person name="Bouchez O."/>
            <person name="Zahm M."/>
            <person name="Besnard G."/>
            <person name="Bellafiore S."/>
        </authorList>
    </citation>
    <scope>NUCLEOTIDE SEQUENCE</scope>
    <source>
        <strain evidence="2">VN-18</strain>
    </source>
</reference>
<dbReference type="AlphaFoldDB" id="A0A8T0A299"/>
<dbReference type="Proteomes" id="UP000605970">
    <property type="component" value="Unassembled WGS sequence"/>
</dbReference>
<comment type="caution">
    <text evidence="2">The sequence shown here is derived from an EMBL/GenBank/DDBJ whole genome shotgun (WGS) entry which is preliminary data.</text>
</comment>
<organism evidence="2 3">
    <name type="scientific">Meloidogyne graminicola</name>
    <dbReference type="NCBI Taxonomy" id="189291"/>
    <lineage>
        <taxon>Eukaryota</taxon>
        <taxon>Metazoa</taxon>
        <taxon>Ecdysozoa</taxon>
        <taxon>Nematoda</taxon>
        <taxon>Chromadorea</taxon>
        <taxon>Rhabditida</taxon>
        <taxon>Tylenchina</taxon>
        <taxon>Tylenchomorpha</taxon>
        <taxon>Tylenchoidea</taxon>
        <taxon>Meloidogynidae</taxon>
        <taxon>Meloidogyninae</taxon>
        <taxon>Meloidogyne</taxon>
    </lineage>
</organism>
<evidence type="ECO:0008006" key="4">
    <source>
        <dbReference type="Google" id="ProtNLM"/>
    </source>
</evidence>
<feature type="signal peptide" evidence="1">
    <location>
        <begin position="1"/>
        <end position="17"/>
    </location>
</feature>
<proteinExistence type="predicted"/>
<dbReference type="OrthoDB" id="5893179at2759"/>
<evidence type="ECO:0000256" key="1">
    <source>
        <dbReference type="SAM" id="SignalP"/>
    </source>
</evidence>
<gene>
    <name evidence="2" type="ORF">Mgra_00001091</name>
</gene>
<sequence length="138" mass="16404">MNFYFLFIFIFIEEFNAQIIISRLVGSKPLQITLQLPPNTNENIKFIASFPIEKCLTKELMDNRLFLDFYGCRISLDWSETLFGTTHYYRHIRRYRRRWRIGPVQKLKIGSAIAHYNNNMYINIDSKGLTTSSIAPKW</sequence>
<evidence type="ECO:0000313" key="3">
    <source>
        <dbReference type="Proteomes" id="UP000605970"/>
    </source>
</evidence>
<name>A0A8T0A299_9BILA</name>
<protein>
    <recommendedName>
        <fullName evidence="4">ZP domain-containing protein</fullName>
    </recommendedName>
</protein>
<dbReference type="EMBL" id="JABEBT010000005">
    <property type="protein sequence ID" value="KAF7639419.1"/>
    <property type="molecule type" value="Genomic_DNA"/>
</dbReference>
<keyword evidence="1" id="KW-0732">Signal</keyword>
<evidence type="ECO:0000313" key="2">
    <source>
        <dbReference type="EMBL" id="KAF7639419.1"/>
    </source>
</evidence>
<accession>A0A8T0A299</accession>
<feature type="chain" id="PRO_5035908274" description="ZP domain-containing protein" evidence="1">
    <location>
        <begin position="18"/>
        <end position="138"/>
    </location>
</feature>